<gene>
    <name evidence="2" type="ORF">DMX07_09190</name>
</gene>
<dbReference type="RefSeq" id="WP_110699423.1">
    <property type="nucleotide sequence ID" value="NZ_CP151184.1"/>
</dbReference>
<feature type="transmembrane region" description="Helical" evidence="1">
    <location>
        <begin position="6"/>
        <end position="29"/>
    </location>
</feature>
<dbReference type="InterPro" id="IPR018729">
    <property type="entry name" value="DUF2269_transmembrane"/>
</dbReference>
<dbReference type="Proteomes" id="UP000247620">
    <property type="component" value="Unassembled WGS sequence"/>
</dbReference>
<dbReference type="Pfam" id="PF10027">
    <property type="entry name" value="DUF2269"/>
    <property type="match status" value="1"/>
</dbReference>
<comment type="caution">
    <text evidence="2">The sequence shown here is derived from an EMBL/GenBank/DDBJ whole genome shotgun (WGS) entry which is preliminary data.</text>
</comment>
<feature type="transmembrane region" description="Helical" evidence="1">
    <location>
        <begin position="81"/>
        <end position="102"/>
    </location>
</feature>
<evidence type="ECO:0000256" key="1">
    <source>
        <dbReference type="SAM" id="Phobius"/>
    </source>
</evidence>
<evidence type="ECO:0000313" key="3">
    <source>
        <dbReference type="Proteomes" id="UP000247620"/>
    </source>
</evidence>
<name>A0A2V4IK06_9PSED</name>
<proteinExistence type="predicted"/>
<dbReference type="EMBL" id="QJRO01000004">
    <property type="protein sequence ID" value="PYB83430.1"/>
    <property type="molecule type" value="Genomic_DNA"/>
</dbReference>
<accession>A0A2V4IK06</accession>
<keyword evidence="1" id="KW-0812">Transmembrane</keyword>
<sequence length="159" mass="17609">MSYLLLKYLHIIAAVFLFGFGMGSYLYLIAANRSGDPRVIAAVARMVVRFDAWITTPAGVLQLLTGYAMVSMGGMPWSADWLRAALLIFFAVGALWLPVLLLQTRMQRLAAQAADSGAALGQTYQRLYRPWLCMGVVGFAGMFLIVLVMVTKQAPWQWL</sequence>
<feature type="transmembrane region" description="Helical" evidence="1">
    <location>
        <begin position="131"/>
        <end position="150"/>
    </location>
</feature>
<dbReference type="AlphaFoldDB" id="A0A2V4IK06"/>
<feature type="transmembrane region" description="Helical" evidence="1">
    <location>
        <begin position="50"/>
        <end position="69"/>
    </location>
</feature>
<organism evidence="2 3">
    <name type="scientific">Pseudomonas soli</name>
    <dbReference type="NCBI Taxonomy" id="1306993"/>
    <lineage>
        <taxon>Bacteria</taxon>
        <taxon>Pseudomonadati</taxon>
        <taxon>Pseudomonadota</taxon>
        <taxon>Gammaproteobacteria</taxon>
        <taxon>Pseudomonadales</taxon>
        <taxon>Pseudomonadaceae</taxon>
        <taxon>Pseudomonas</taxon>
    </lineage>
</organism>
<reference evidence="2 3" key="1">
    <citation type="submission" date="2018-06" db="EMBL/GenBank/DDBJ databases">
        <title>Pseudomonas diversity within urban Lake Michigan freshwaters.</title>
        <authorList>
            <person name="Batrich M."/>
            <person name="Hatzopoulos T."/>
            <person name="Putonti C."/>
        </authorList>
    </citation>
    <scope>NUCLEOTIDE SEQUENCE [LARGE SCALE GENOMIC DNA]</scope>
    <source>
        <strain evidence="2 3">LBp-160603</strain>
    </source>
</reference>
<protein>
    <submittedName>
        <fullName evidence="2">DUF2269 domain-containing protein</fullName>
    </submittedName>
</protein>
<evidence type="ECO:0000313" key="2">
    <source>
        <dbReference type="EMBL" id="PYB83430.1"/>
    </source>
</evidence>
<keyword evidence="1" id="KW-1133">Transmembrane helix</keyword>
<keyword evidence="1" id="KW-0472">Membrane</keyword>